<accession>A0A024P9H3</accession>
<evidence type="ECO:0000256" key="1">
    <source>
        <dbReference type="SAM" id="Phobius"/>
    </source>
</evidence>
<dbReference type="Proteomes" id="UP000028868">
    <property type="component" value="Unassembled WGS sequence"/>
</dbReference>
<organism evidence="2 3">
    <name type="scientific">Halobacillus karajensis</name>
    <dbReference type="NCBI Taxonomy" id="195088"/>
    <lineage>
        <taxon>Bacteria</taxon>
        <taxon>Bacillati</taxon>
        <taxon>Bacillota</taxon>
        <taxon>Bacilli</taxon>
        <taxon>Bacillales</taxon>
        <taxon>Bacillaceae</taxon>
        <taxon>Halobacillus</taxon>
    </lineage>
</organism>
<evidence type="ECO:0000313" key="3">
    <source>
        <dbReference type="Proteomes" id="UP000028868"/>
    </source>
</evidence>
<dbReference type="EMBL" id="CCDI010000006">
    <property type="protein sequence ID" value="CDQ25508.1"/>
    <property type="molecule type" value="Genomic_DNA"/>
</dbReference>
<proteinExistence type="predicted"/>
<feature type="transmembrane region" description="Helical" evidence="1">
    <location>
        <begin position="6"/>
        <end position="22"/>
    </location>
</feature>
<keyword evidence="1" id="KW-0472">Membrane</keyword>
<dbReference type="AlphaFoldDB" id="A0A024P9H3"/>
<name>A0A024P9H3_9BACI</name>
<keyword evidence="3" id="KW-1185">Reference proteome</keyword>
<comment type="caution">
    <text evidence="2">The sequence shown here is derived from an EMBL/GenBank/DDBJ whole genome shotgun (WGS) entry which is preliminary data.</text>
</comment>
<keyword evidence="1" id="KW-0812">Transmembrane</keyword>
<evidence type="ECO:0000313" key="2">
    <source>
        <dbReference type="EMBL" id="CDQ25508.1"/>
    </source>
</evidence>
<sequence length="53" mass="6023">MTNIFYSIFILAAVIATFFVIFKKLSKSSYWTIGIIAVLYIIILAFSFSTHTP</sequence>
<feature type="transmembrane region" description="Helical" evidence="1">
    <location>
        <begin position="29"/>
        <end position="48"/>
    </location>
</feature>
<reference evidence="2 3" key="2">
    <citation type="submission" date="2014-05" db="EMBL/GenBank/DDBJ databases">
        <title>Draft genome sequence of Halobacillus karajensis HK-03.</title>
        <authorList>
            <person name="Khelaifia S."/>
            <person name="Croce O."/>
            <person name="Lagier J.C."/>
            <person name="Raoult D."/>
        </authorList>
    </citation>
    <scope>NUCLEOTIDE SEQUENCE [LARGE SCALE GENOMIC DNA]</scope>
    <source>
        <strain evidence="2 3">HD-03</strain>
    </source>
</reference>
<gene>
    <name evidence="2" type="ORF">BN983_03855</name>
</gene>
<keyword evidence="1" id="KW-1133">Transmembrane helix</keyword>
<protein>
    <submittedName>
        <fullName evidence="2">Uncharacterized protein</fullName>
    </submittedName>
</protein>
<dbReference type="RefSeq" id="WP_155997005.1">
    <property type="nucleotide sequence ID" value="NZ_CCDH010000006.1"/>
</dbReference>
<reference evidence="3" key="1">
    <citation type="submission" date="2014-03" db="EMBL/GenBank/DDBJ databases">
        <authorList>
            <person name="Urmite Genomes U."/>
        </authorList>
    </citation>
    <scope>NUCLEOTIDE SEQUENCE [LARGE SCALE GENOMIC DNA]</scope>
    <source>
        <strain evidence="3">HD-03</strain>
    </source>
</reference>